<dbReference type="RefSeq" id="WP_004013184.1">
    <property type="nucleotide sequence ID" value="NZ_JACHMA010000001.1"/>
</dbReference>
<reference evidence="2 3" key="1">
    <citation type="submission" date="2018-06" db="EMBL/GenBank/DDBJ databases">
        <authorList>
            <consortium name="Pathogen Informatics"/>
            <person name="Doyle S."/>
        </authorList>
    </citation>
    <scope>NUCLEOTIDE SEQUENCE [LARGE SCALE GENOMIC DNA]</scope>
    <source>
        <strain evidence="2 3">NCTC11819</strain>
    </source>
</reference>
<evidence type="ECO:0000313" key="3">
    <source>
        <dbReference type="Proteomes" id="UP000255284"/>
    </source>
</evidence>
<dbReference type="GeneID" id="61167187"/>
<comment type="caution">
    <text evidence="2">The sequence shown here is derived from an EMBL/GenBank/DDBJ whole genome shotgun (WGS) entry which is preliminary data.</text>
</comment>
<proteinExistence type="predicted"/>
<feature type="transmembrane region" description="Helical" evidence="1">
    <location>
        <begin position="105"/>
        <end position="128"/>
    </location>
</feature>
<feature type="transmembrane region" description="Helical" evidence="1">
    <location>
        <begin position="20"/>
        <end position="37"/>
    </location>
</feature>
<dbReference type="EMBL" id="UGGQ01000006">
    <property type="protein sequence ID" value="STO16007.1"/>
    <property type="molecule type" value="Genomic_DNA"/>
</dbReference>
<evidence type="ECO:0000313" key="2">
    <source>
        <dbReference type="EMBL" id="STO16007.1"/>
    </source>
</evidence>
<dbReference type="OrthoDB" id="3268681at2"/>
<feature type="transmembrane region" description="Helical" evidence="1">
    <location>
        <begin position="49"/>
        <end position="66"/>
    </location>
</feature>
<organism evidence="2 3">
    <name type="scientific">Mobiluncus mulieris</name>
    <dbReference type="NCBI Taxonomy" id="2052"/>
    <lineage>
        <taxon>Bacteria</taxon>
        <taxon>Bacillati</taxon>
        <taxon>Actinomycetota</taxon>
        <taxon>Actinomycetes</taxon>
        <taxon>Actinomycetales</taxon>
        <taxon>Actinomycetaceae</taxon>
        <taxon>Mobiluncus</taxon>
    </lineage>
</organism>
<keyword evidence="1" id="KW-0812">Transmembrane</keyword>
<keyword evidence="1" id="KW-1133">Transmembrane helix</keyword>
<dbReference type="AlphaFoldDB" id="A0A2J9KP53"/>
<gene>
    <name evidence="2" type="ORF">NCTC11819_00551</name>
</gene>
<sequence length="169" mass="19218">MPSHDNPKTRRFPFVPNARQQSVTLFGTLVVFLWYAIPDFITEKKARFFTRLAALGGLAGVFAAITKNTVNEVRRDFTMESPDEEAWEMNSNTVQLTRENLNVPMLVLLFSFGGAIITGSIWIETWLFRRGERRRREGVRFAHTRQAIPLGLLFGAVNLLDDSASRQVS</sequence>
<protein>
    <submittedName>
        <fullName evidence="2">Uncharacterized protein</fullName>
    </submittedName>
</protein>
<name>A0A2J9KP53_9ACTO</name>
<evidence type="ECO:0000256" key="1">
    <source>
        <dbReference type="SAM" id="Phobius"/>
    </source>
</evidence>
<accession>A0A2J9KP53</accession>
<keyword evidence="1" id="KW-0472">Membrane</keyword>
<dbReference type="Proteomes" id="UP000255284">
    <property type="component" value="Unassembled WGS sequence"/>
</dbReference>